<evidence type="ECO:0000313" key="7">
    <source>
        <dbReference type="Proteomes" id="UP000326837"/>
    </source>
</evidence>
<dbReference type="FunFam" id="3.40.50.300:FF:000032">
    <property type="entry name" value="Export ABC transporter ATP-binding protein"/>
    <property type="match status" value="1"/>
</dbReference>
<organism evidence="6 7">
    <name type="scientific">Lacipirellula parvula</name>
    <dbReference type="NCBI Taxonomy" id="2650471"/>
    <lineage>
        <taxon>Bacteria</taxon>
        <taxon>Pseudomonadati</taxon>
        <taxon>Planctomycetota</taxon>
        <taxon>Planctomycetia</taxon>
        <taxon>Pirellulales</taxon>
        <taxon>Lacipirellulaceae</taxon>
        <taxon>Lacipirellula</taxon>
    </lineage>
</organism>
<dbReference type="InterPro" id="IPR017911">
    <property type="entry name" value="MacB-like_ATP-bd"/>
</dbReference>
<evidence type="ECO:0000313" key="6">
    <source>
        <dbReference type="EMBL" id="BBO33749.1"/>
    </source>
</evidence>
<gene>
    <name evidence="6" type="ORF">PLANPX_3361</name>
</gene>
<dbReference type="Proteomes" id="UP000326837">
    <property type="component" value="Chromosome"/>
</dbReference>
<keyword evidence="7" id="KW-1185">Reference proteome</keyword>
<dbReference type="GO" id="GO:0098796">
    <property type="term" value="C:membrane protein complex"/>
    <property type="evidence" value="ECO:0007669"/>
    <property type="project" value="UniProtKB-ARBA"/>
</dbReference>
<dbReference type="PROSITE" id="PS00211">
    <property type="entry name" value="ABC_TRANSPORTER_1"/>
    <property type="match status" value="1"/>
</dbReference>
<dbReference type="GO" id="GO:0005524">
    <property type="term" value="F:ATP binding"/>
    <property type="evidence" value="ECO:0007669"/>
    <property type="project" value="UniProtKB-KW"/>
</dbReference>
<dbReference type="GO" id="GO:0016887">
    <property type="term" value="F:ATP hydrolysis activity"/>
    <property type="evidence" value="ECO:0007669"/>
    <property type="project" value="InterPro"/>
</dbReference>
<dbReference type="InterPro" id="IPR027417">
    <property type="entry name" value="P-loop_NTPase"/>
</dbReference>
<dbReference type="PROSITE" id="PS50893">
    <property type="entry name" value="ABC_TRANSPORTER_2"/>
    <property type="match status" value="1"/>
</dbReference>
<name>A0A5K7XLF4_9BACT</name>
<dbReference type="Gene3D" id="3.40.50.300">
    <property type="entry name" value="P-loop containing nucleotide triphosphate hydrolases"/>
    <property type="match status" value="1"/>
</dbReference>
<dbReference type="SMART" id="SM00382">
    <property type="entry name" value="AAA"/>
    <property type="match status" value="1"/>
</dbReference>
<dbReference type="InterPro" id="IPR003593">
    <property type="entry name" value="AAA+_ATPase"/>
</dbReference>
<dbReference type="InterPro" id="IPR015854">
    <property type="entry name" value="ABC_transpr_LolD-like"/>
</dbReference>
<evidence type="ECO:0000256" key="3">
    <source>
        <dbReference type="ARBA" id="ARBA00022840"/>
    </source>
</evidence>
<dbReference type="CDD" id="cd03255">
    <property type="entry name" value="ABC_MJ0796_LolCDE_FtsE"/>
    <property type="match status" value="1"/>
</dbReference>
<dbReference type="SUPFAM" id="SSF52540">
    <property type="entry name" value="P-loop containing nucleoside triphosphate hydrolases"/>
    <property type="match status" value="1"/>
</dbReference>
<dbReference type="EMBL" id="AP021861">
    <property type="protein sequence ID" value="BBO33749.1"/>
    <property type="molecule type" value="Genomic_DNA"/>
</dbReference>
<dbReference type="Pfam" id="PF00005">
    <property type="entry name" value="ABC_tran"/>
    <property type="match status" value="1"/>
</dbReference>
<dbReference type="InterPro" id="IPR017871">
    <property type="entry name" value="ABC_transporter-like_CS"/>
</dbReference>
<dbReference type="GO" id="GO:0005886">
    <property type="term" value="C:plasma membrane"/>
    <property type="evidence" value="ECO:0007669"/>
    <property type="project" value="TreeGrafter"/>
</dbReference>
<evidence type="ECO:0000256" key="1">
    <source>
        <dbReference type="ARBA" id="ARBA00022448"/>
    </source>
</evidence>
<dbReference type="AlphaFoldDB" id="A0A5K7XLF4"/>
<dbReference type="PANTHER" id="PTHR24220">
    <property type="entry name" value="IMPORT ATP-BINDING PROTEIN"/>
    <property type="match status" value="1"/>
</dbReference>
<keyword evidence="1" id="KW-0813">Transport</keyword>
<sequence length="240" mass="25957">MNSTLLESPMIAEAREVGVRCRGVVKEFGDGETRIRVLHEIDVDVLTSELTLLVGPSGCGKTTLISIIAGLLDPTEGEVELFGELQSALRGRRLVDFRAANVGFVFQQYNLLPALTAAENVSVPLLIQGWARAKALIRANEVLEQVGLSDKFHSRPSQLSGGQQQRVAIARALVHGPRLLVCDEPTAALDAHSGRTVMELLKQVAVEPGRSVIVVTHDSRVLEYGDRTIEMADGRVTSVS</sequence>
<dbReference type="KEGG" id="lpav:PLANPX_3361"/>
<dbReference type="GO" id="GO:0022857">
    <property type="term" value="F:transmembrane transporter activity"/>
    <property type="evidence" value="ECO:0007669"/>
    <property type="project" value="TreeGrafter"/>
</dbReference>
<reference evidence="7" key="1">
    <citation type="submission" date="2019-10" db="EMBL/GenBank/DDBJ databases">
        <title>Lacipirellula parvula gen. nov., sp. nov., representing a lineage of planctomycetes widespread in freshwater anoxic habitats, and description of the family Lacipirellulaceae.</title>
        <authorList>
            <person name="Dedysh S.N."/>
            <person name="Kulichevskaya I.S."/>
            <person name="Beletsky A.V."/>
            <person name="Rakitin A.L."/>
            <person name="Mardanov A.V."/>
            <person name="Ivanova A.A."/>
            <person name="Saltykova V.X."/>
            <person name="Rijpstra W.I.C."/>
            <person name="Sinninghe Damste J.S."/>
            <person name="Ravin N.V."/>
        </authorList>
    </citation>
    <scope>NUCLEOTIDE SEQUENCE [LARGE SCALE GENOMIC DNA]</scope>
    <source>
        <strain evidence="7">PX69</strain>
    </source>
</reference>
<dbReference type="RefSeq" id="WP_152099465.1">
    <property type="nucleotide sequence ID" value="NZ_AP021861.1"/>
</dbReference>
<dbReference type="InterPro" id="IPR003439">
    <property type="entry name" value="ABC_transporter-like_ATP-bd"/>
</dbReference>
<keyword evidence="2" id="KW-0547">Nucleotide-binding</keyword>
<comment type="similarity">
    <text evidence="4">Belongs to the ABC transporter superfamily. Macrolide exporter (TC 3.A.1.122) family.</text>
</comment>
<evidence type="ECO:0000256" key="4">
    <source>
        <dbReference type="ARBA" id="ARBA00038388"/>
    </source>
</evidence>
<evidence type="ECO:0000259" key="5">
    <source>
        <dbReference type="PROSITE" id="PS50893"/>
    </source>
</evidence>
<evidence type="ECO:0000256" key="2">
    <source>
        <dbReference type="ARBA" id="ARBA00022741"/>
    </source>
</evidence>
<keyword evidence="3" id="KW-0067">ATP-binding</keyword>
<accession>A0A5K7XLF4</accession>
<proteinExistence type="inferred from homology"/>
<feature type="domain" description="ABC transporter" evidence="5">
    <location>
        <begin position="19"/>
        <end position="239"/>
    </location>
</feature>
<protein>
    <submittedName>
        <fullName evidence="6">ATPase</fullName>
    </submittedName>
</protein>